<dbReference type="PANTHER" id="PTHR10963">
    <property type="entry name" value="GLYCOSYL HYDROLASE-RELATED"/>
    <property type="match status" value="1"/>
</dbReference>
<evidence type="ECO:0000313" key="4">
    <source>
        <dbReference type="Proteomes" id="UP000479756"/>
    </source>
</evidence>
<dbReference type="GO" id="GO:0004553">
    <property type="term" value="F:hydrolase activity, hydrolyzing O-glycosyl compounds"/>
    <property type="evidence" value="ECO:0007669"/>
    <property type="project" value="InterPro"/>
</dbReference>
<organism evidence="3 4">
    <name type="scientific">Galbitalea soli</name>
    <dbReference type="NCBI Taxonomy" id="1268042"/>
    <lineage>
        <taxon>Bacteria</taxon>
        <taxon>Bacillati</taxon>
        <taxon>Actinomycetota</taxon>
        <taxon>Actinomycetes</taxon>
        <taxon>Micrococcales</taxon>
        <taxon>Microbacteriaceae</taxon>
        <taxon>Galbitalea</taxon>
    </lineage>
</organism>
<reference evidence="3 4" key="1">
    <citation type="journal article" date="2014" name="Int. J. Syst. Evol. Microbiol.">
        <title>Description of Galbitalea soli gen. nov., sp. nov., and Frondihabitans sucicola sp. nov.</title>
        <authorList>
            <person name="Kim S.J."/>
            <person name="Lim J.M."/>
            <person name="Ahn J.H."/>
            <person name="Weon H.Y."/>
            <person name="Hamada M."/>
            <person name="Suzuki K."/>
            <person name="Ahn T.Y."/>
            <person name="Kwon S.W."/>
        </authorList>
    </citation>
    <scope>NUCLEOTIDE SEQUENCE [LARGE SCALE GENOMIC DNA]</scope>
    <source>
        <strain evidence="3 4">NBRC 108727</strain>
    </source>
</reference>
<dbReference type="RefSeq" id="WP_163474521.1">
    <property type="nucleotide sequence ID" value="NZ_JAAGWZ010000005.1"/>
</dbReference>
<protein>
    <submittedName>
        <fullName evidence="3">Glycoside hydrolase family 16 protein</fullName>
    </submittedName>
</protein>
<proteinExistence type="inferred from homology"/>
<dbReference type="PROSITE" id="PS51762">
    <property type="entry name" value="GH16_2"/>
    <property type="match status" value="1"/>
</dbReference>
<name>A0A7C9TU25_9MICO</name>
<dbReference type="InterPro" id="IPR050546">
    <property type="entry name" value="Glycosyl_Hydrlase_16"/>
</dbReference>
<dbReference type="Gene3D" id="2.60.120.200">
    <property type="match status" value="1"/>
</dbReference>
<dbReference type="Proteomes" id="UP000479756">
    <property type="component" value="Unassembled WGS sequence"/>
</dbReference>
<sequence>MLLAAIGLAGCAAPATTPSHTAPTWKRVWIDTFDGAAGLPPPARWSADTGGDGWGNRELEYYTPGSQNASLDGRGHLVLTADKSNQDLACWYGRCEFTSARLTTAPSSTVRYGRIEARMKVPVGAGLWSAFWMLGAPTAPNNWPNDGEIDIAENIGSEPATVHGSLHGPGYAGLDSLTATFTTPSGEPLSSRFHTYAIIWSRSSIEYLVDGEVYAIQTPDTTRGNRWVFDRPFSLILNLAVGGTWPGSPATSTVFPAQLVVDYVAVYRRS</sequence>
<evidence type="ECO:0000256" key="1">
    <source>
        <dbReference type="ARBA" id="ARBA00006865"/>
    </source>
</evidence>
<dbReference type="InterPro" id="IPR000757">
    <property type="entry name" value="Beta-glucanase-like"/>
</dbReference>
<comment type="similarity">
    <text evidence="1">Belongs to the glycosyl hydrolase 16 family.</text>
</comment>
<evidence type="ECO:0000313" key="3">
    <source>
        <dbReference type="EMBL" id="NEM92462.1"/>
    </source>
</evidence>
<evidence type="ECO:0000259" key="2">
    <source>
        <dbReference type="PROSITE" id="PS51762"/>
    </source>
</evidence>
<comment type="caution">
    <text evidence="3">The sequence shown here is derived from an EMBL/GenBank/DDBJ whole genome shotgun (WGS) entry which is preliminary data.</text>
</comment>
<dbReference type="PANTHER" id="PTHR10963:SF55">
    <property type="entry name" value="GLYCOSIDE HYDROLASE FAMILY 16 PROTEIN"/>
    <property type="match status" value="1"/>
</dbReference>
<gene>
    <name evidence="3" type="ORF">G3T37_13995</name>
</gene>
<dbReference type="Pfam" id="PF00722">
    <property type="entry name" value="Glyco_hydro_16"/>
    <property type="match status" value="1"/>
</dbReference>
<dbReference type="SUPFAM" id="SSF49899">
    <property type="entry name" value="Concanavalin A-like lectins/glucanases"/>
    <property type="match status" value="1"/>
</dbReference>
<keyword evidence="3" id="KW-0378">Hydrolase</keyword>
<dbReference type="AlphaFoldDB" id="A0A7C9TU25"/>
<dbReference type="CDD" id="cd08023">
    <property type="entry name" value="GH16_laminarinase_like"/>
    <property type="match status" value="1"/>
</dbReference>
<accession>A0A7C9TU25</accession>
<keyword evidence="4" id="KW-1185">Reference proteome</keyword>
<dbReference type="EMBL" id="JAAGWZ010000005">
    <property type="protein sequence ID" value="NEM92462.1"/>
    <property type="molecule type" value="Genomic_DNA"/>
</dbReference>
<dbReference type="GO" id="GO:0005975">
    <property type="term" value="P:carbohydrate metabolic process"/>
    <property type="evidence" value="ECO:0007669"/>
    <property type="project" value="InterPro"/>
</dbReference>
<dbReference type="InterPro" id="IPR013320">
    <property type="entry name" value="ConA-like_dom_sf"/>
</dbReference>
<feature type="domain" description="GH16" evidence="2">
    <location>
        <begin position="34"/>
        <end position="270"/>
    </location>
</feature>